<evidence type="ECO:0000259" key="6">
    <source>
        <dbReference type="PROSITE" id="PS51841"/>
    </source>
</evidence>
<dbReference type="SMART" id="SM01391">
    <property type="entry name" value="Filament"/>
    <property type="match status" value="1"/>
</dbReference>
<gene>
    <name evidence="8" type="primary">Djf-2</name>
</gene>
<evidence type="ECO:0000259" key="7">
    <source>
        <dbReference type="PROSITE" id="PS51842"/>
    </source>
</evidence>
<dbReference type="PIRSF" id="PIRSF005546">
    <property type="entry name" value="Intermed_filamnt_Ifb-2"/>
    <property type="match status" value="1"/>
</dbReference>
<dbReference type="SUPFAM" id="SSF64593">
    <property type="entry name" value="Intermediate filament protein, coiled coil region"/>
    <property type="match status" value="2"/>
</dbReference>
<proteinExistence type="evidence at transcript level"/>
<dbReference type="PANTHER" id="PTHR45721">
    <property type="entry name" value="LAMIN DM0-RELATED"/>
    <property type="match status" value="1"/>
</dbReference>
<dbReference type="PANTHER" id="PTHR45721:SF12">
    <property type="entry name" value="INTERMEDIATE FILAMENT PROTEIN IFA-1"/>
    <property type="match status" value="1"/>
</dbReference>
<organism evidence="8">
    <name type="scientific">Dugesia japonica</name>
    <name type="common">Planarian</name>
    <dbReference type="NCBI Taxonomy" id="6161"/>
    <lineage>
        <taxon>Eukaryota</taxon>
        <taxon>Metazoa</taxon>
        <taxon>Spiralia</taxon>
        <taxon>Lophotrochozoa</taxon>
        <taxon>Platyhelminthes</taxon>
        <taxon>Rhabditophora</taxon>
        <taxon>Seriata</taxon>
        <taxon>Tricladida</taxon>
        <taxon>Continenticola</taxon>
        <taxon>Geoplanoidea</taxon>
        <taxon>Dugesiidae</taxon>
        <taxon>Dugesia</taxon>
    </lineage>
</organism>
<feature type="domain" description="LTD" evidence="6">
    <location>
        <begin position="503"/>
        <end position="618"/>
    </location>
</feature>
<dbReference type="PROSITE" id="PS51841">
    <property type="entry name" value="LTD"/>
    <property type="match status" value="1"/>
</dbReference>
<dbReference type="InterPro" id="IPR016451">
    <property type="entry name" value="Intermed_filament_ifa/ifb"/>
</dbReference>
<dbReference type="GO" id="GO:0005652">
    <property type="term" value="C:nuclear lamina"/>
    <property type="evidence" value="ECO:0007669"/>
    <property type="project" value="TreeGrafter"/>
</dbReference>
<dbReference type="InterPro" id="IPR001322">
    <property type="entry name" value="Lamin_tail_dom"/>
</dbReference>
<dbReference type="InterPro" id="IPR018039">
    <property type="entry name" value="IF_conserved"/>
</dbReference>
<dbReference type="InterPro" id="IPR036415">
    <property type="entry name" value="Lamin_tail_dom_sf"/>
</dbReference>
<dbReference type="GO" id="GO:0007097">
    <property type="term" value="P:nuclear migration"/>
    <property type="evidence" value="ECO:0007669"/>
    <property type="project" value="TreeGrafter"/>
</dbReference>
<dbReference type="AlphaFoldDB" id="Q86M45"/>
<dbReference type="GO" id="GO:0090435">
    <property type="term" value="P:protein localization to nuclear envelope"/>
    <property type="evidence" value="ECO:0007669"/>
    <property type="project" value="TreeGrafter"/>
</dbReference>
<dbReference type="InterPro" id="IPR039008">
    <property type="entry name" value="IF_rod_dom"/>
</dbReference>
<dbReference type="GO" id="GO:0005882">
    <property type="term" value="C:intermediate filament"/>
    <property type="evidence" value="ECO:0007669"/>
    <property type="project" value="UniProtKB-UniRule"/>
</dbReference>
<dbReference type="SUPFAM" id="SSF74853">
    <property type="entry name" value="Lamin A/C globular tail domain"/>
    <property type="match status" value="1"/>
</dbReference>
<dbReference type="GO" id="GO:0006998">
    <property type="term" value="P:nuclear envelope organization"/>
    <property type="evidence" value="ECO:0007669"/>
    <property type="project" value="TreeGrafter"/>
</dbReference>
<dbReference type="Gene3D" id="2.60.40.1260">
    <property type="entry name" value="Lamin Tail domain"/>
    <property type="match status" value="1"/>
</dbReference>
<sequence length="623" mass="72065">MQKTVTQNTTIIREKSSSNVSLKKGGELNQIDLSSENMKENVQKRSLSPIATQRTIIINRTNSQPSHTIINKSFAYDSMLSPINSNVSGEIGNFKRDREKDKKDMRNLNEKLAGYIEQVRFLEAQNKKQGEELTNLKEKWGKETEEVKNMYSNELKNLQILLIDAEKNRGKMDFDLNNLQNDLQRAKEELDISRNFENELRKQLEKCEEELSEEEALISMLKKRIANLDEQKLRDRKEILNLRDEIQNLQTDLNNQTIKYLNSECELQGKLDEIEFLKQIHQAQLNELSALAYRDTTKDNKDFWKAEIALAMQDIQSDYDDRIQMLRSSIESQNGVKMQDIKSENAKFYMELNATKEENKRIKNDWNSSKSKMPDLENKIIVLERTLVDVRQELEENKRDYEMEISNKTKELADADFLIQDIQMKLKTLLDDKLSLQLEIAAYRKLLEGEETRWTEKNNTVVVHENGSLNNSLKTFINQIQEESIVKKKIQETNTMSTGEISAKSTFNRTTKGNCSILECSTDGKCITLENIGKLKEDMSDMTINRDIDHGRQLTKFMLPKKTILDPSKTLKIWAKGFKPSGTNDLEILETNWGIGSDIHTTLLSATGEEKATYTQKTITIKK</sequence>
<feature type="domain" description="IF rod" evidence="7">
    <location>
        <begin position="101"/>
        <end position="454"/>
    </location>
</feature>
<reference evidence="8" key="1">
    <citation type="submission" date="2002-07" db="EMBL/GenBank/DDBJ databases">
        <title>cDNA cloning of intermediate filament proteins of flatworm Dugesia japonica.</title>
        <authorList>
            <person name="Mori T."/>
            <person name="Gohara R."/>
            <person name="Ueda T."/>
            <person name="Anai T."/>
            <person name="Kato F."/>
            <person name="Takasaki Y."/>
            <person name="Takai M."/>
            <person name="Ando S."/>
        </authorList>
    </citation>
    <scope>NUCLEOTIDE SEQUENCE</scope>
</reference>
<dbReference type="Pfam" id="PF00038">
    <property type="entry name" value="Filament"/>
    <property type="match status" value="1"/>
</dbReference>
<evidence type="ECO:0000256" key="5">
    <source>
        <dbReference type="SAM" id="Coils"/>
    </source>
</evidence>
<keyword evidence="1 3" id="KW-0403">Intermediate filament</keyword>
<dbReference type="GO" id="GO:0005200">
    <property type="term" value="F:structural constituent of cytoskeleton"/>
    <property type="evidence" value="ECO:0007669"/>
    <property type="project" value="TreeGrafter"/>
</dbReference>
<feature type="coiled-coil region" evidence="5">
    <location>
        <begin position="373"/>
        <end position="411"/>
    </location>
</feature>
<keyword evidence="2 3" id="KW-0175">Coiled coil</keyword>
<evidence type="ECO:0000256" key="3">
    <source>
        <dbReference type="PIRNR" id="PIRNR005546"/>
    </source>
</evidence>
<protein>
    <submittedName>
        <fullName evidence="8">Intermediate filament protein</fullName>
    </submittedName>
</protein>
<evidence type="ECO:0000313" key="8">
    <source>
        <dbReference type="EMBL" id="BAC66613.1"/>
    </source>
</evidence>
<feature type="coiled-coil region" evidence="5">
    <location>
        <begin position="91"/>
        <end position="259"/>
    </location>
</feature>
<dbReference type="PROSITE" id="PS51842">
    <property type="entry name" value="IF_ROD_2"/>
    <property type="match status" value="1"/>
</dbReference>
<comment type="similarity">
    <text evidence="3 4">Belongs to the intermediate filament family.</text>
</comment>
<dbReference type="PROSITE" id="PS00226">
    <property type="entry name" value="IF_ROD_1"/>
    <property type="match status" value="1"/>
</dbReference>
<dbReference type="GO" id="GO:0051664">
    <property type="term" value="P:nuclear pore localization"/>
    <property type="evidence" value="ECO:0007669"/>
    <property type="project" value="TreeGrafter"/>
</dbReference>
<dbReference type="Gene3D" id="1.20.5.170">
    <property type="match status" value="1"/>
</dbReference>
<evidence type="ECO:0000256" key="4">
    <source>
        <dbReference type="RuleBase" id="RU000685"/>
    </source>
</evidence>
<dbReference type="EMBL" id="AB088843">
    <property type="protein sequence ID" value="BAC66613.1"/>
    <property type="molecule type" value="mRNA"/>
</dbReference>
<evidence type="ECO:0000256" key="1">
    <source>
        <dbReference type="ARBA" id="ARBA00022754"/>
    </source>
</evidence>
<accession>Q86M45</accession>
<dbReference type="GO" id="GO:0031507">
    <property type="term" value="P:heterochromatin formation"/>
    <property type="evidence" value="ECO:0007669"/>
    <property type="project" value="TreeGrafter"/>
</dbReference>
<evidence type="ECO:0000256" key="2">
    <source>
        <dbReference type="ARBA" id="ARBA00023054"/>
    </source>
</evidence>
<name>Q86M45_DUGJA</name>